<accession>A0A5D3YF10</accession>
<dbReference type="SUPFAM" id="SSF82784">
    <property type="entry name" value="OsmC-like"/>
    <property type="match status" value="1"/>
</dbReference>
<dbReference type="RefSeq" id="WP_148899566.1">
    <property type="nucleotide sequence ID" value="NZ_VNHY01000004.1"/>
</dbReference>
<protein>
    <submittedName>
        <fullName evidence="1">Putative redox protein</fullName>
    </submittedName>
</protein>
<dbReference type="InterPro" id="IPR015946">
    <property type="entry name" value="KH_dom-like_a/b"/>
</dbReference>
<dbReference type="EMBL" id="VNHY01000004">
    <property type="protein sequence ID" value="TYP91996.1"/>
    <property type="molecule type" value="Genomic_DNA"/>
</dbReference>
<comment type="caution">
    <text evidence="1">The sequence shown here is derived from an EMBL/GenBank/DDBJ whole genome shotgun (WGS) entry which is preliminary data.</text>
</comment>
<dbReference type="PANTHER" id="PTHR34352">
    <property type="entry name" value="PROTEIN YHFA"/>
    <property type="match status" value="1"/>
</dbReference>
<proteinExistence type="predicted"/>
<name>A0A5D3YF10_9BACT</name>
<dbReference type="OrthoDB" id="9804010at2"/>
<keyword evidence="2" id="KW-1185">Reference proteome</keyword>
<dbReference type="PANTHER" id="PTHR34352:SF1">
    <property type="entry name" value="PROTEIN YHFA"/>
    <property type="match status" value="1"/>
</dbReference>
<dbReference type="Proteomes" id="UP000324595">
    <property type="component" value="Unassembled WGS sequence"/>
</dbReference>
<dbReference type="Pfam" id="PF02566">
    <property type="entry name" value="OsmC"/>
    <property type="match status" value="1"/>
</dbReference>
<evidence type="ECO:0000313" key="1">
    <source>
        <dbReference type="EMBL" id="TYP91996.1"/>
    </source>
</evidence>
<dbReference type="AlphaFoldDB" id="A0A5D3YF10"/>
<organism evidence="1 2">
    <name type="scientific">Fodinibius salinus</name>
    <dbReference type="NCBI Taxonomy" id="860790"/>
    <lineage>
        <taxon>Bacteria</taxon>
        <taxon>Pseudomonadati</taxon>
        <taxon>Balneolota</taxon>
        <taxon>Balneolia</taxon>
        <taxon>Balneolales</taxon>
        <taxon>Balneolaceae</taxon>
        <taxon>Fodinibius</taxon>
    </lineage>
</organism>
<reference evidence="1 2" key="1">
    <citation type="submission" date="2019-07" db="EMBL/GenBank/DDBJ databases">
        <title>Genomic Encyclopedia of Archaeal and Bacterial Type Strains, Phase II (KMG-II): from individual species to whole genera.</title>
        <authorList>
            <person name="Goeker M."/>
        </authorList>
    </citation>
    <scope>NUCLEOTIDE SEQUENCE [LARGE SCALE GENOMIC DNA]</scope>
    <source>
        <strain evidence="1 2">DSM 21935</strain>
    </source>
</reference>
<evidence type="ECO:0000313" key="2">
    <source>
        <dbReference type="Proteomes" id="UP000324595"/>
    </source>
</evidence>
<dbReference type="Gene3D" id="3.30.300.20">
    <property type="match status" value="1"/>
</dbReference>
<sequence length="138" mass="15268">MKITIDQLKNTHMEAENEEGGLIRMDGSTEIGGLEGGFSPMQLLLAGVGGCSAIDIIGILKKQRQDLQDLKVEVEGDRQSKEEYSEFKTIHINFIFTGDLDESKVERAINLSLDKYCSVSKTLEQASEITHSYEILSG</sequence>
<dbReference type="InterPro" id="IPR003718">
    <property type="entry name" value="OsmC/Ohr_fam"/>
</dbReference>
<dbReference type="InterPro" id="IPR036102">
    <property type="entry name" value="OsmC/Ohrsf"/>
</dbReference>
<gene>
    <name evidence="1" type="ORF">LX73_2239</name>
</gene>